<reference evidence="2 3" key="1">
    <citation type="submission" date="2024-01" db="EMBL/GenBank/DDBJ databases">
        <title>Complete genome of Cladobotryum mycophilum ATHUM6906.</title>
        <authorList>
            <person name="Christinaki A.C."/>
            <person name="Myridakis A.I."/>
            <person name="Kouvelis V.N."/>
        </authorList>
    </citation>
    <scope>NUCLEOTIDE SEQUENCE [LARGE SCALE GENOMIC DNA]</scope>
    <source>
        <strain evidence="2 3">ATHUM6906</strain>
    </source>
</reference>
<dbReference type="EMBL" id="JAVFKD010000010">
    <property type="protein sequence ID" value="KAK5994276.1"/>
    <property type="molecule type" value="Genomic_DNA"/>
</dbReference>
<evidence type="ECO:0008006" key="4">
    <source>
        <dbReference type="Google" id="ProtNLM"/>
    </source>
</evidence>
<accession>A0ABR0SR77</accession>
<evidence type="ECO:0000313" key="2">
    <source>
        <dbReference type="EMBL" id="KAK5994276.1"/>
    </source>
</evidence>
<evidence type="ECO:0000256" key="1">
    <source>
        <dbReference type="SAM" id="MobiDB-lite"/>
    </source>
</evidence>
<keyword evidence="3" id="KW-1185">Reference proteome</keyword>
<organism evidence="2 3">
    <name type="scientific">Cladobotryum mycophilum</name>
    <dbReference type="NCBI Taxonomy" id="491253"/>
    <lineage>
        <taxon>Eukaryota</taxon>
        <taxon>Fungi</taxon>
        <taxon>Dikarya</taxon>
        <taxon>Ascomycota</taxon>
        <taxon>Pezizomycotina</taxon>
        <taxon>Sordariomycetes</taxon>
        <taxon>Hypocreomycetidae</taxon>
        <taxon>Hypocreales</taxon>
        <taxon>Hypocreaceae</taxon>
        <taxon>Cladobotryum</taxon>
    </lineage>
</organism>
<proteinExistence type="predicted"/>
<dbReference type="Proteomes" id="UP001338125">
    <property type="component" value="Unassembled WGS sequence"/>
</dbReference>
<comment type="caution">
    <text evidence="2">The sequence shown here is derived from an EMBL/GenBank/DDBJ whole genome shotgun (WGS) entry which is preliminary data.</text>
</comment>
<dbReference type="PANTHER" id="PTHR39697:SF1">
    <property type="entry name" value="RICIN B LECTIN DOMAIN-CONTAINING PROTEIN"/>
    <property type="match status" value="1"/>
</dbReference>
<protein>
    <recommendedName>
        <fullName evidence="4">Fascin domain-containing protein</fullName>
    </recommendedName>
</protein>
<feature type="region of interest" description="Disordered" evidence="1">
    <location>
        <begin position="1"/>
        <end position="21"/>
    </location>
</feature>
<sequence>MSSKNGSPIMTPATSTTDSTLYTPESTARTTIGEVWDGRHFTVPSAGNTYQIFQRGTKNAILMTEDGGAYVGDIDYDKLKHNVWLCVEKNGYFGFTQLGRYLGHTMSGHMHAWANNFENWEYFVIKKHQDGGYQLMMPHWWYSLKTVRIVGNGPNLELGDHGTTFWEFVKVDQV</sequence>
<gene>
    <name evidence="2" type="ORF">PT974_04748</name>
</gene>
<name>A0ABR0SR77_9HYPO</name>
<evidence type="ECO:0000313" key="3">
    <source>
        <dbReference type="Proteomes" id="UP001338125"/>
    </source>
</evidence>
<dbReference type="PANTHER" id="PTHR39697">
    <property type="entry name" value="RICIN B LECTIN DOMAIN-CONTAINING PROTEIN-RELATED"/>
    <property type="match status" value="1"/>
</dbReference>